<dbReference type="STRING" id="599839.J4GGW0"/>
<evidence type="ECO:0000313" key="2">
    <source>
        <dbReference type="Proteomes" id="UP000006352"/>
    </source>
</evidence>
<dbReference type="GeneID" id="24100904"/>
<gene>
    <name evidence="1" type="ORF">FIBRA_08234</name>
</gene>
<organism evidence="1 2">
    <name type="scientific">Fibroporia radiculosa</name>
    <dbReference type="NCBI Taxonomy" id="599839"/>
    <lineage>
        <taxon>Eukaryota</taxon>
        <taxon>Fungi</taxon>
        <taxon>Dikarya</taxon>
        <taxon>Basidiomycota</taxon>
        <taxon>Agaricomycotina</taxon>
        <taxon>Agaricomycetes</taxon>
        <taxon>Polyporales</taxon>
        <taxon>Fibroporiaceae</taxon>
        <taxon>Fibroporia</taxon>
    </lineage>
</organism>
<dbReference type="Proteomes" id="UP000006352">
    <property type="component" value="Unassembled WGS sequence"/>
</dbReference>
<dbReference type="RefSeq" id="XP_012185276.1">
    <property type="nucleotide sequence ID" value="XM_012329886.1"/>
</dbReference>
<reference evidence="1 2" key="1">
    <citation type="journal article" date="2012" name="Appl. Environ. Microbiol.">
        <title>Short-read sequencing for genomic analysis of the brown rot fungus Fibroporia radiculosa.</title>
        <authorList>
            <person name="Tang J.D."/>
            <person name="Perkins A.D."/>
            <person name="Sonstegard T.S."/>
            <person name="Schroeder S.G."/>
            <person name="Burgess S.C."/>
            <person name="Diehl S.V."/>
        </authorList>
    </citation>
    <scope>NUCLEOTIDE SEQUENCE [LARGE SCALE GENOMIC DNA]</scope>
    <source>
        <strain evidence="1 2">TFFH 294</strain>
    </source>
</reference>
<dbReference type="AlphaFoldDB" id="J4GGW0"/>
<sequence length="462" mass="51379">MSLFRALNDDILIYLLPHISPLDARQLAMTCRTAYAYAMPRFLSEVKLGSRIPACYGDIPSMITRFCKFMLSDIARWGPCLKALDLTALLVNSFSFAMSLATVLSYAFRLERLYLSPCEELFRAAPLLLDAVASLPRISDLTLAQAGSLTFGCMSRLTSRPTRICITSSSVSMGSSQSTLDILQHLPMSVADLRIQLDCIPECESIRAGTTGVWRSIRTLELTGPISDLSTLSQAFPNVSHLRLVRYKDALTTKMDLNESQASSCWTRIDRADIIATGMNAVPWIPIRRLHCFQLNQGWHSFLQAASPVALTCYDHDVLSTCALDCVKGLHGVKFLQYMIMYARDASQREQEFEVFLITKLSSLANIPLVGVALNFGTEPFTTSSCDKWFASLVGKILPHIVYVGLPSPHGRSWTYKDDCTIFVCQWYLIERNEGGCISAVAQLSADEGRRVHLALLEVTIE</sequence>
<name>J4GGW0_9APHY</name>
<evidence type="ECO:0008006" key="3">
    <source>
        <dbReference type="Google" id="ProtNLM"/>
    </source>
</evidence>
<protein>
    <recommendedName>
        <fullName evidence="3">F-box domain-containing protein</fullName>
    </recommendedName>
</protein>
<dbReference type="EMBL" id="HE797219">
    <property type="protein sequence ID" value="CCM05993.1"/>
    <property type="molecule type" value="Genomic_DNA"/>
</dbReference>
<dbReference type="HOGENOM" id="CLU_037660_0_0_1"/>
<dbReference type="OrthoDB" id="2785713at2759"/>
<proteinExistence type="predicted"/>
<keyword evidence="2" id="KW-1185">Reference proteome</keyword>
<dbReference type="InParanoid" id="J4GGW0"/>
<accession>J4GGW0</accession>
<evidence type="ECO:0000313" key="1">
    <source>
        <dbReference type="EMBL" id="CCM05993.1"/>
    </source>
</evidence>